<name>A0ABQ8KEJ1_9APHY</name>
<proteinExistence type="predicted"/>
<evidence type="ECO:0000256" key="1">
    <source>
        <dbReference type="SAM" id="MobiDB-lite"/>
    </source>
</evidence>
<reference evidence="3 4" key="1">
    <citation type="journal article" date="2021" name="Environ. Microbiol.">
        <title>Gene family expansions and transcriptome signatures uncover fungal adaptations to wood decay.</title>
        <authorList>
            <person name="Hage H."/>
            <person name="Miyauchi S."/>
            <person name="Viragh M."/>
            <person name="Drula E."/>
            <person name="Min B."/>
            <person name="Chaduli D."/>
            <person name="Navarro D."/>
            <person name="Favel A."/>
            <person name="Norest M."/>
            <person name="Lesage-Meessen L."/>
            <person name="Balint B."/>
            <person name="Merenyi Z."/>
            <person name="de Eugenio L."/>
            <person name="Morin E."/>
            <person name="Martinez A.T."/>
            <person name="Baldrian P."/>
            <person name="Stursova M."/>
            <person name="Martinez M.J."/>
            <person name="Novotny C."/>
            <person name="Magnuson J.K."/>
            <person name="Spatafora J.W."/>
            <person name="Maurice S."/>
            <person name="Pangilinan J."/>
            <person name="Andreopoulos W."/>
            <person name="LaButti K."/>
            <person name="Hundley H."/>
            <person name="Na H."/>
            <person name="Kuo A."/>
            <person name="Barry K."/>
            <person name="Lipzen A."/>
            <person name="Henrissat B."/>
            <person name="Riley R."/>
            <person name="Ahrendt S."/>
            <person name="Nagy L.G."/>
            <person name="Grigoriev I.V."/>
            <person name="Martin F."/>
            <person name="Rosso M.N."/>
        </authorList>
    </citation>
    <scope>NUCLEOTIDE SEQUENCE [LARGE SCALE GENOMIC DNA]</scope>
    <source>
        <strain evidence="3 4">CIRM-BRFM 1785</strain>
    </source>
</reference>
<feature type="compositionally biased region" description="Pro residues" evidence="1">
    <location>
        <begin position="41"/>
        <end position="52"/>
    </location>
</feature>
<feature type="compositionally biased region" description="Pro residues" evidence="1">
    <location>
        <begin position="127"/>
        <end position="136"/>
    </location>
</feature>
<evidence type="ECO:0000313" key="4">
    <source>
        <dbReference type="Proteomes" id="UP000814176"/>
    </source>
</evidence>
<sequence length="462" mass="50936">MSAAMPPSHSVPSPHRSSVPPHLFRDAPVAGPSSSRFQPYHPVPPRSEPQPRTPRTSQRPPGMPPHLFRDAPQSSTALRPPPSAPGVDPWAPRSHGTRNPRLPPHLFRDRHHPYTPNAQHSSGPFAVPLPPRPPSAAGPQASAGAGTVFVPTFIPAMVPMPTPVPAYATLLAAPMGVPQPILLPPALPHVQPATPLMTPPPAFWMPHPYPHPNISPHAFWGPNLFNGPRAWPTSPFSPAAVATLTGGWPLPGAFPSDGAPAAWPPTPSRTDQADSPILLCPWLVPNPAMPSMPHVAWDITQHPTTARWATGRHVWVPLSQRFNQVATYPEVRTMHIHCDIGLASVRWGPIVIEKSSAITLGDILFAIHDFFQRRMSEEDVNLVSSLRPGNRERMYEAFWRRCRTSHALEGYEYRQGMKRADCLQDQTAWWGTWIAVRPDNRWYLNLGLQSIHDNPHLGHRAP</sequence>
<dbReference type="Pfam" id="PF20415">
    <property type="entry name" value="DUF6699"/>
    <property type="match status" value="1"/>
</dbReference>
<protein>
    <recommendedName>
        <fullName evidence="2">DUF6699 domain-containing protein</fullName>
    </recommendedName>
</protein>
<dbReference type="Proteomes" id="UP000814176">
    <property type="component" value="Unassembled WGS sequence"/>
</dbReference>
<dbReference type="RefSeq" id="XP_047778410.1">
    <property type="nucleotide sequence ID" value="XM_047927485.1"/>
</dbReference>
<dbReference type="GeneID" id="72008217"/>
<feature type="region of interest" description="Disordered" evidence="1">
    <location>
        <begin position="1"/>
        <end position="143"/>
    </location>
</feature>
<feature type="domain" description="DUF6699" evidence="2">
    <location>
        <begin position="296"/>
        <end position="432"/>
    </location>
</feature>
<evidence type="ECO:0000259" key="2">
    <source>
        <dbReference type="Pfam" id="PF20415"/>
    </source>
</evidence>
<feature type="compositionally biased region" description="Low complexity" evidence="1">
    <location>
        <begin position="1"/>
        <end position="21"/>
    </location>
</feature>
<evidence type="ECO:0000313" key="3">
    <source>
        <dbReference type="EMBL" id="KAH9836125.1"/>
    </source>
</evidence>
<organism evidence="3 4">
    <name type="scientific">Rhodofomes roseus</name>
    <dbReference type="NCBI Taxonomy" id="34475"/>
    <lineage>
        <taxon>Eukaryota</taxon>
        <taxon>Fungi</taxon>
        <taxon>Dikarya</taxon>
        <taxon>Basidiomycota</taxon>
        <taxon>Agaricomycotina</taxon>
        <taxon>Agaricomycetes</taxon>
        <taxon>Polyporales</taxon>
        <taxon>Rhodofomes</taxon>
    </lineage>
</organism>
<comment type="caution">
    <text evidence="3">The sequence shown here is derived from an EMBL/GenBank/DDBJ whole genome shotgun (WGS) entry which is preliminary data.</text>
</comment>
<accession>A0ABQ8KEJ1</accession>
<dbReference type="InterPro" id="IPR046522">
    <property type="entry name" value="DUF6699"/>
</dbReference>
<keyword evidence="4" id="KW-1185">Reference proteome</keyword>
<gene>
    <name evidence="3" type="ORF">C8Q71DRAFT_858136</name>
</gene>
<dbReference type="EMBL" id="JADCUA010000011">
    <property type="protein sequence ID" value="KAH9836125.1"/>
    <property type="molecule type" value="Genomic_DNA"/>
</dbReference>